<evidence type="ECO:0000313" key="14">
    <source>
        <dbReference type="Proteomes" id="UP001166674"/>
    </source>
</evidence>
<feature type="repeat" description="ANK" evidence="10">
    <location>
        <begin position="842"/>
        <end position="864"/>
    </location>
</feature>
<feature type="repeat" description="ANK" evidence="10">
    <location>
        <begin position="333"/>
        <end position="365"/>
    </location>
</feature>
<protein>
    <recommendedName>
        <fullName evidence="11">Citrate synthase</fullName>
    </recommendedName>
</protein>
<comment type="caution">
    <text evidence="13">The sequence shown here is derived from an EMBL/GenBank/DDBJ whole genome shotgun (WGS) entry which is preliminary data.</text>
</comment>
<evidence type="ECO:0000256" key="7">
    <source>
        <dbReference type="ARBA" id="ARBA00022737"/>
    </source>
</evidence>
<keyword evidence="5" id="KW-0816">Tricarboxylic acid cycle</keyword>
<dbReference type="Proteomes" id="UP001166674">
    <property type="component" value="Unassembled WGS sequence"/>
</dbReference>
<feature type="repeat" description="ANK" evidence="10">
    <location>
        <begin position="498"/>
        <end position="530"/>
    </location>
</feature>
<feature type="compositionally biased region" description="Pro residues" evidence="12">
    <location>
        <begin position="228"/>
        <end position="237"/>
    </location>
</feature>
<evidence type="ECO:0000256" key="6">
    <source>
        <dbReference type="ARBA" id="ARBA00022679"/>
    </source>
</evidence>
<evidence type="ECO:0000256" key="8">
    <source>
        <dbReference type="ARBA" id="ARBA00023043"/>
    </source>
</evidence>
<dbReference type="PROSITE" id="PS50297">
    <property type="entry name" value="ANK_REP_REGION"/>
    <property type="match status" value="21"/>
</dbReference>
<sequence>MDLIVKLPCVAAKIYRNLYREGSSIGAIDSKLDWSHNFTNMLGYTDAQFTELMCLYLTIHSDHEGGNVSAHTSHLVGSALSDPYLSFAAAMNGLAGPLHGLANQEVLVWLTQLQKEVGKDVSDEKLRDYIWNTLNSGRVVPGYGHAVLRKTDPRYSCQREFALKHLPNDPMFKLVAQLYKIVPNILLEQGKAKNPWPNVDAHSGVLLQGPAPPPREPGDVRPRLGPRPGLPRLPPRPTLRFPQPSWCPWGPGDRRWHRGNPLQPGPPEQSPFSDAPLQHGCSPTPRFRSGSGLLPECRFSLQPPLVQAIFSRDVEEVRSLLSQKENINVLDQERRTPLHAAAYVGDVPILQLLLMSGANVNAKDTLWLTPLHRAAASRNEKVLGLLLAHSADVNARDKLWQTPLHVAAANRATKCAEALAPLLSSLNVADRSGRSALHHAVHSGHLETVNLLLNKGASLNVCDKKERQPLHWAAFLGHLEVLKLLVARGADLGCKDRKGYGLLHTAAASGQIEVVKYLLRMGAEIDEPNAFGNTALHIACYLGQDAVAIELVNAGANVNQPNDKGFTPLHVAAVSTNGALCLELLVNNGADVNYQSKEGKSPLHMAAIHGRFTRSQILIQNGSEIDCADKFGNTPLHVAARYGHELLISTLMTNGADTARRGIHDMFPLHLAVLFGFSDCCRKLLSSGQLYSIVSSLSNEHVLSAGFDINTPDNLGRTCLHAAASGGNVECLNLLLSSGADLRRRDKFGRTPLHYAAANGSYQCAVTLVTAGAGVNEADCKGCSPLHYAAASDTYRRAEPHTASSHDAEEDEPLKESRRKEAFFCLEFLLDNGADPSLRDRQGYTAVHYAAAYGNRQNLELLLEMSFNCLEDVESTIPVSPLHLAAYNGHCEALKTLAETLVNLDVRDHKGRTALFLATERGSTECVEVLTAHGASALIKERKRKWTPLHAAAASGHTDSLHLLIDSGERADITDVMDAYGQTPLMLAIMNGHVDCVHLLLEKGSTADAADLRGRTALHRGAVTGCEDCLAALLDHDAFVLCRDFKGRTPIHLASACGHTAVLRTLLQAALSTDPLDAGVDYSGYSPMHWASYTGHEDCLELLLEHSPFSYLEGNPFTPLHCAVINNQDSTTEMLLGALGAKIVNSRDAKGRTPLHAAAFADNVSGLRMLLQHQAEVNATDHTGRTALMTAAENGQTAAVEFLLYRGKADLTVLDENKNTALHLACSKGHEKCALMILAETQDLGLINATNSALQMPLHIAARNGLASVVQALLSRGATVLAVDEEGHTPALACAPNKDVADCLALILSTMKPFPPKDAVSPFSFSLLKNCGIAAAKTVGGCGALPHGASCPYSQERHGAIGLDGCYSE</sequence>
<evidence type="ECO:0000256" key="12">
    <source>
        <dbReference type="SAM" id="MobiDB-lite"/>
    </source>
</evidence>
<evidence type="ECO:0000256" key="5">
    <source>
        <dbReference type="ARBA" id="ARBA00022532"/>
    </source>
</evidence>
<dbReference type="Pfam" id="PF13637">
    <property type="entry name" value="Ank_4"/>
    <property type="match status" value="3"/>
</dbReference>
<comment type="function">
    <text evidence="9">Key enzyme of the Krebs tricarboxylic acid cycle which catalyzes the synthesis of citrate from acetyl coenzyme A and oxaloacetate.</text>
</comment>
<dbReference type="InterPro" id="IPR036969">
    <property type="entry name" value="Citrate_synthase_sf"/>
</dbReference>
<feature type="repeat" description="ANK" evidence="10">
    <location>
        <begin position="1183"/>
        <end position="1207"/>
    </location>
</feature>
<organism evidence="13 14">
    <name type="scientific">Sciurus carolinensis</name>
    <name type="common">Eastern gray squirrel</name>
    <dbReference type="NCBI Taxonomy" id="30640"/>
    <lineage>
        <taxon>Eukaryota</taxon>
        <taxon>Metazoa</taxon>
        <taxon>Chordata</taxon>
        <taxon>Craniata</taxon>
        <taxon>Vertebrata</taxon>
        <taxon>Euteleostomi</taxon>
        <taxon>Mammalia</taxon>
        <taxon>Eutheria</taxon>
        <taxon>Euarchontoglires</taxon>
        <taxon>Glires</taxon>
        <taxon>Rodentia</taxon>
        <taxon>Sciuromorpha</taxon>
        <taxon>Sciuridae</taxon>
        <taxon>Sciurinae</taxon>
        <taxon>Sciurini</taxon>
        <taxon>Sciurus</taxon>
    </lineage>
</organism>
<feature type="repeat" description="ANK" evidence="10">
    <location>
        <begin position="564"/>
        <end position="597"/>
    </location>
</feature>
<keyword evidence="7" id="KW-0677">Repeat</keyword>
<comment type="subunit">
    <text evidence="4">Homodimer.</text>
</comment>
<dbReference type="Pfam" id="PF00023">
    <property type="entry name" value="Ank"/>
    <property type="match status" value="1"/>
</dbReference>
<keyword evidence="14" id="KW-1185">Reference proteome</keyword>
<evidence type="ECO:0000256" key="3">
    <source>
        <dbReference type="ARBA" id="ARBA00010566"/>
    </source>
</evidence>
<feature type="repeat" description="ANK" evidence="10">
    <location>
        <begin position="1083"/>
        <end position="1107"/>
    </location>
</feature>
<feature type="repeat" description="ANK" evidence="10">
    <location>
        <begin position="531"/>
        <end position="563"/>
    </location>
</feature>
<evidence type="ECO:0000313" key="13">
    <source>
        <dbReference type="EMBL" id="MBZ3891637.1"/>
    </source>
</evidence>
<comment type="pathway">
    <text evidence="2">Carbohydrate metabolism; tricarboxylic acid cycle; isocitrate from oxaloacetate: step 1/2.</text>
</comment>
<reference evidence="13" key="1">
    <citation type="submission" date="2020-03" db="EMBL/GenBank/DDBJ databases">
        <title>Studies in the Genomics of Life Span.</title>
        <authorList>
            <person name="Glass D."/>
        </authorList>
    </citation>
    <scope>NUCLEOTIDE SEQUENCE</scope>
    <source>
        <strain evidence="13">SUZIE</strain>
        <tissue evidence="13">Muscle</tissue>
    </source>
</reference>
<dbReference type="InterPro" id="IPR016142">
    <property type="entry name" value="Citrate_synth-like_lrg_a-sub"/>
</dbReference>
<feature type="repeat" description="ANK" evidence="10">
    <location>
        <begin position="880"/>
        <end position="909"/>
    </location>
</feature>
<dbReference type="SUPFAM" id="SSF48256">
    <property type="entry name" value="Citrate synthase"/>
    <property type="match status" value="1"/>
</dbReference>
<dbReference type="SMART" id="SM00248">
    <property type="entry name" value="ANK"/>
    <property type="match status" value="28"/>
</dbReference>
<dbReference type="InterPro" id="IPR019810">
    <property type="entry name" value="Citrate_synthase_AS"/>
</dbReference>
<feature type="repeat" description="ANK" evidence="10">
    <location>
        <begin position="910"/>
        <end position="942"/>
    </location>
</feature>
<feature type="repeat" description="ANK" evidence="10">
    <location>
        <begin position="1150"/>
        <end position="1182"/>
    </location>
</feature>
<dbReference type="Gene3D" id="1.25.40.20">
    <property type="entry name" value="Ankyrin repeat-containing domain"/>
    <property type="match status" value="8"/>
</dbReference>
<dbReference type="InterPro" id="IPR016143">
    <property type="entry name" value="Citrate_synth-like_sm_a-sub"/>
</dbReference>
<dbReference type="PRINTS" id="PR00143">
    <property type="entry name" value="CITRTSNTHASE"/>
</dbReference>
<dbReference type="SUPFAM" id="SSF48403">
    <property type="entry name" value="Ankyrin repeat"/>
    <property type="match status" value="3"/>
</dbReference>
<dbReference type="Pfam" id="PF00285">
    <property type="entry name" value="Citrate_synt"/>
    <property type="match status" value="1"/>
</dbReference>
<feature type="repeat" description="ANK" evidence="10">
    <location>
        <begin position="631"/>
        <end position="663"/>
    </location>
</feature>
<evidence type="ECO:0000256" key="2">
    <source>
        <dbReference type="ARBA" id="ARBA00004751"/>
    </source>
</evidence>
<dbReference type="PRINTS" id="PR01415">
    <property type="entry name" value="ANKYRIN"/>
</dbReference>
<comment type="subcellular location">
    <subcellularLocation>
        <location evidence="1">Mitochondrion matrix</location>
    </subcellularLocation>
</comment>
<keyword evidence="8 10" id="KW-0040">ANK repeat</keyword>
<dbReference type="GO" id="GO:0046912">
    <property type="term" value="F:acyltransferase activity, acyl groups converted into alkyl on transfer"/>
    <property type="evidence" value="ECO:0007669"/>
    <property type="project" value="InterPro"/>
</dbReference>
<dbReference type="FunFam" id="1.10.230.10:FF:000001">
    <property type="entry name" value="Citrate synthase"/>
    <property type="match status" value="1"/>
</dbReference>
<evidence type="ECO:0000256" key="10">
    <source>
        <dbReference type="PROSITE-ProRule" id="PRU00023"/>
    </source>
</evidence>
<gene>
    <name evidence="13" type="ORF">SUZIE_213955</name>
</gene>
<name>A0AA41NJS6_SCICA</name>
<evidence type="ECO:0000256" key="1">
    <source>
        <dbReference type="ARBA" id="ARBA00004305"/>
    </source>
</evidence>
<dbReference type="Gene3D" id="1.10.580.10">
    <property type="entry name" value="Citrate Synthase, domain 1"/>
    <property type="match status" value="1"/>
</dbReference>
<feature type="repeat" description="ANK" evidence="10">
    <location>
        <begin position="369"/>
        <end position="398"/>
    </location>
</feature>
<feature type="repeat" description="ANK" evidence="10">
    <location>
        <begin position="748"/>
        <end position="780"/>
    </location>
</feature>
<feature type="repeat" description="ANK" evidence="10">
    <location>
        <begin position="432"/>
        <end position="464"/>
    </location>
</feature>
<feature type="repeat" description="ANK" evidence="10">
    <location>
        <begin position="715"/>
        <end position="747"/>
    </location>
</feature>
<dbReference type="InterPro" id="IPR002110">
    <property type="entry name" value="Ankyrin_rpt"/>
</dbReference>
<dbReference type="Gene3D" id="1.10.230.10">
    <property type="entry name" value="Cytochrome P450-Terp, domain 2"/>
    <property type="match status" value="1"/>
</dbReference>
<feature type="repeat" description="ANK" evidence="10">
    <location>
        <begin position="980"/>
        <end position="1012"/>
    </location>
</feature>
<feature type="repeat" description="ANK" evidence="10">
    <location>
        <begin position="944"/>
        <end position="976"/>
    </location>
</feature>
<keyword evidence="6 11" id="KW-0808">Transferase</keyword>
<dbReference type="InterPro" id="IPR036770">
    <property type="entry name" value="Ankyrin_rpt-contain_sf"/>
</dbReference>
<evidence type="ECO:0000256" key="9">
    <source>
        <dbReference type="ARBA" id="ARBA00045710"/>
    </source>
</evidence>
<feature type="repeat" description="ANK" evidence="10">
    <location>
        <begin position="1253"/>
        <end position="1285"/>
    </location>
</feature>
<dbReference type="Pfam" id="PF12796">
    <property type="entry name" value="Ank_2"/>
    <property type="match status" value="8"/>
</dbReference>
<feature type="repeat" description="ANK" evidence="10">
    <location>
        <begin position="465"/>
        <end position="497"/>
    </location>
</feature>
<evidence type="ECO:0000256" key="4">
    <source>
        <dbReference type="ARBA" id="ARBA00011738"/>
    </source>
</evidence>
<dbReference type="PROSITE" id="PS50088">
    <property type="entry name" value="ANK_REPEAT"/>
    <property type="match status" value="21"/>
</dbReference>
<dbReference type="InterPro" id="IPR002020">
    <property type="entry name" value="Citrate_synthase"/>
</dbReference>
<dbReference type="GO" id="GO:0006099">
    <property type="term" value="P:tricarboxylic acid cycle"/>
    <property type="evidence" value="ECO:0007669"/>
    <property type="project" value="UniProtKB-KW"/>
</dbReference>
<comment type="similarity">
    <text evidence="3 11">Belongs to the citrate synthase family.</text>
</comment>
<feature type="repeat" description="ANK" evidence="10">
    <location>
        <begin position="598"/>
        <end position="630"/>
    </location>
</feature>
<dbReference type="PANTHER" id="PTHR24198">
    <property type="entry name" value="ANKYRIN REPEAT AND PROTEIN KINASE DOMAIN-CONTAINING PROTEIN"/>
    <property type="match status" value="1"/>
</dbReference>
<feature type="repeat" description="ANK" evidence="10">
    <location>
        <begin position="1046"/>
        <end position="1078"/>
    </location>
</feature>
<dbReference type="PROSITE" id="PS00480">
    <property type="entry name" value="CITRATE_SYNTHASE"/>
    <property type="match status" value="1"/>
</dbReference>
<evidence type="ECO:0000256" key="11">
    <source>
        <dbReference type="RuleBase" id="RU000441"/>
    </source>
</evidence>
<dbReference type="GO" id="GO:0005759">
    <property type="term" value="C:mitochondrial matrix"/>
    <property type="evidence" value="ECO:0007669"/>
    <property type="project" value="UniProtKB-SubCell"/>
</dbReference>
<accession>A0AA41NJS6</accession>
<proteinExistence type="inferred from homology"/>
<dbReference type="EMBL" id="JAATJV010451571">
    <property type="protein sequence ID" value="MBZ3891637.1"/>
    <property type="molecule type" value="Genomic_DNA"/>
</dbReference>
<feature type="region of interest" description="Disordered" evidence="12">
    <location>
        <begin position="198"/>
        <end position="287"/>
    </location>
</feature>
<dbReference type="PANTHER" id="PTHR24198:SF192">
    <property type="entry name" value="SERINE_THREONINE-PROTEIN PHOSPHATASE 6 REGULATORY ANKYRIN REPEAT SUBUNIT A"/>
    <property type="match status" value="1"/>
</dbReference>